<dbReference type="EMBL" id="SPHZ02000010">
    <property type="protein sequence ID" value="KAF0895563.1"/>
    <property type="molecule type" value="Genomic_DNA"/>
</dbReference>
<evidence type="ECO:0000313" key="2">
    <source>
        <dbReference type="Proteomes" id="UP000479710"/>
    </source>
</evidence>
<dbReference type="Proteomes" id="UP000479710">
    <property type="component" value="Unassembled WGS sequence"/>
</dbReference>
<reference evidence="1 2" key="1">
    <citation type="submission" date="2019-11" db="EMBL/GenBank/DDBJ databases">
        <title>Whole genome sequence of Oryza granulata.</title>
        <authorList>
            <person name="Li W."/>
        </authorList>
    </citation>
    <scope>NUCLEOTIDE SEQUENCE [LARGE SCALE GENOMIC DNA]</scope>
    <source>
        <strain evidence="2">cv. Menghai</strain>
        <tissue evidence="1">Leaf</tissue>
    </source>
</reference>
<accession>A0A6G1C7K0</accession>
<name>A0A6G1C7K0_9ORYZ</name>
<sequence>MVLCFTQCISSFLPPSLDRLAVTPSTACTKHLGVSGEIRYSAIVIAASATARKGGTGTTSLVKQPHCDSPRRAPSTAFLNQATASTMTRTSGRSGSIVDPHLWIAAEDGCHPMVDAHPLDLQFPQPTSYPGPAVYFSTCRSRKEWFGEFRAKEVAHAIRAAMHGKEG</sequence>
<comment type="caution">
    <text evidence="1">The sequence shown here is derived from an EMBL/GenBank/DDBJ whole genome shotgun (WGS) entry which is preliminary data.</text>
</comment>
<keyword evidence="2" id="KW-1185">Reference proteome</keyword>
<evidence type="ECO:0000313" key="1">
    <source>
        <dbReference type="EMBL" id="KAF0895563.1"/>
    </source>
</evidence>
<dbReference type="AlphaFoldDB" id="A0A6G1C7K0"/>
<gene>
    <name evidence="1" type="ORF">E2562_013878</name>
</gene>
<organism evidence="1 2">
    <name type="scientific">Oryza meyeriana var. granulata</name>
    <dbReference type="NCBI Taxonomy" id="110450"/>
    <lineage>
        <taxon>Eukaryota</taxon>
        <taxon>Viridiplantae</taxon>
        <taxon>Streptophyta</taxon>
        <taxon>Embryophyta</taxon>
        <taxon>Tracheophyta</taxon>
        <taxon>Spermatophyta</taxon>
        <taxon>Magnoliopsida</taxon>
        <taxon>Liliopsida</taxon>
        <taxon>Poales</taxon>
        <taxon>Poaceae</taxon>
        <taxon>BOP clade</taxon>
        <taxon>Oryzoideae</taxon>
        <taxon>Oryzeae</taxon>
        <taxon>Oryzinae</taxon>
        <taxon>Oryza</taxon>
        <taxon>Oryza meyeriana</taxon>
    </lineage>
</organism>
<proteinExistence type="predicted"/>
<protein>
    <submittedName>
        <fullName evidence="1">Uncharacterized protein</fullName>
    </submittedName>
</protein>